<reference evidence="1" key="1">
    <citation type="journal article" date="2023" name="G3 (Bethesda)">
        <title>A reference genome for the long-term kleptoplast-retaining sea slug Elysia crispata morphotype clarki.</title>
        <authorList>
            <person name="Eastman K.E."/>
            <person name="Pendleton A.L."/>
            <person name="Shaikh M.A."/>
            <person name="Suttiyut T."/>
            <person name="Ogas R."/>
            <person name="Tomko P."/>
            <person name="Gavelis G."/>
            <person name="Widhalm J.R."/>
            <person name="Wisecaver J.H."/>
        </authorList>
    </citation>
    <scope>NUCLEOTIDE SEQUENCE</scope>
    <source>
        <strain evidence="1">ECLA1</strain>
    </source>
</reference>
<gene>
    <name evidence="1" type="ORF">RRG08_060435</name>
</gene>
<proteinExistence type="predicted"/>
<dbReference type="Proteomes" id="UP001283361">
    <property type="component" value="Unassembled WGS sequence"/>
</dbReference>
<dbReference type="AlphaFoldDB" id="A0AAE1AND2"/>
<dbReference type="EMBL" id="JAWDGP010001626">
    <property type="protein sequence ID" value="KAK3789882.1"/>
    <property type="molecule type" value="Genomic_DNA"/>
</dbReference>
<protein>
    <submittedName>
        <fullName evidence="1">Uncharacterized protein</fullName>
    </submittedName>
</protein>
<sequence>MAERRMTSHLVQVDVTSPILSSVTIQSARITICRTHTSEFPLMVRLSLSGVGHFTPQRRVLSLSSTSDMHKALLNPELLAQPLGLTVLKELEEKSRQSRSALKRELVTRRMDFSLHTESSGILAHRLSHANTLAQRSCNKA</sequence>
<evidence type="ECO:0000313" key="1">
    <source>
        <dbReference type="EMBL" id="KAK3789882.1"/>
    </source>
</evidence>
<comment type="caution">
    <text evidence="1">The sequence shown here is derived from an EMBL/GenBank/DDBJ whole genome shotgun (WGS) entry which is preliminary data.</text>
</comment>
<name>A0AAE1AND2_9GAST</name>
<organism evidence="1 2">
    <name type="scientific">Elysia crispata</name>
    <name type="common">lettuce slug</name>
    <dbReference type="NCBI Taxonomy" id="231223"/>
    <lineage>
        <taxon>Eukaryota</taxon>
        <taxon>Metazoa</taxon>
        <taxon>Spiralia</taxon>
        <taxon>Lophotrochozoa</taxon>
        <taxon>Mollusca</taxon>
        <taxon>Gastropoda</taxon>
        <taxon>Heterobranchia</taxon>
        <taxon>Euthyneura</taxon>
        <taxon>Panpulmonata</taxon>
        <taxon>Sacoglossa</taxon>
        <taxon>Placobranchoidea</taxon>
        <taxon>Plakobranchidae</taxon>
        <taxon>Elysia</taxon>
    </lineage>
</organism>
<accession>A0AAE1AND2</accession>
<keyword evidence="2" id="KW-1185">Reference proteome</keyword>
<evidence type="ECO:0000313" key="2">
    <source>
        <dbReference type="Proteomes" id="UP001283361"/>
    </source>
</evidence>